<keyword evidence="3" id="KW-1185">Reference proteome</keyword>
<dbReference type="GO" id="GO:0005634">
    <property type="term" value="C:nucleus"/>
    <property type="evidence" value="ECO:0007669"/>
    <property type="project" value="TreeGrafter"/>
</dbReference>
<dbReference type="OrthoDB" id="10067653at2759"/>
<dbReference type="Gene3D" id="1.10.150.50">
    <property type="entry name" value="Transcription Factor, Ets-1"/>
    <property type="match status" value="1"/>
</dbReference>
<dbReference type="SUPFAM" id="SSF47769">
    <property type="entry name" value="SAM/Pointed domain"/>
    <property type="match status" value="1"/>
</dbReference>
<evidence type="ECO:0000313" key="2">
    <source>
        <dbReference type="EMBL" id="KHN86550.1"/>
    </source>
</evidence>
<comment type="caution">
    <text evidence="2">The sequence shown here is derived from an EMBL/GenBank/DDBJ whole genome shotgun (WGS) entry which is preliminary data.</text>
</comment>
<protein>
    <submittedName>
        <fullName evidence="2">Uncharacterized protein C19orf47-like protein</fullName>
    </submittedName>
</protein>
<dbReference type="AlphaFoldDB" id="A0A0B2W012"/>
<accession>A0A0B2W012</accession>
<evidence type="ECO:0000313" key="3">
    <source>
        <dbReference type="Proteomes" id="UP000031036"/>
    </source>
</evidence>
<reference evidence="2 3" key="1">
    <citation type="submission" date="2014-11" db="EMBL/GenBank/DDBJ databases">
        <title>Genetic blueprint of the zoonotic pathogen Toxocara canis.</title>
        <authorList>
            <person name="Zhu X.-Q."/>
            <person name="Korhonen P.K."/>
            <person name="Cai H."/>
            <person name="Young N.D."/>
            <person name="Nejsum P."/>
            <person name="von Samson-Himmelstjerna G."/>
            <person name="Boag P.R."/>
            <person name="Tan P."/>
            <person name="Li Q."/>
            <person name="Min J."/>
            <person name="Yang Y."/>
            <person name="Wang X."/>
            <person name="Fang X."/>
            <person name="Hall R.S."/>
            <person name="Hofmann A."/>
            <person name="Sternberg P.W."/>
            <person name="Jex A.R."/>
            <person name="Gasser R.B."/>
        </authorList>
    </citation>
    <scope>NUCLEOTIDE SEQUENCE [LARGE SCALE GENOMIC DNA]</scope>
    <source>
        <strain evidence="2">PN_DK_2014</strain>
    </source>
</reference>
<dbReference type="EMBL" id="JPKZ01000592">
    <property type="protein sequence ID" value="KHN86550.1"/>
    <property type="molecule type" value="Genomic_DNA"/>
</dbReference>
<dbReference type="Proteomes" id="UP000031036">
    <property type="component" value="Unassembled WGS sequence"/>
</dbReference>
<gene>
    <name evidence="2" type="ORF">Tcan_07063</name>
</gene>
<sequence>MGKELLNGVALVGEIGGYQDASSISSKGVKAGALVTIGGYLTFAERCFNESRVTTFSTYGVLTCPQAGIPRKVAAQYAQLFVEQRIKETMLDDIDKATLIDLGITTIGDQIAILRHIRLTKRANVDATLNQRSTGDSDERRERSITASAAELSKGGRGRAAPDRDDIYHILMPAGTTPKTRAIMAKHNQLRSAGLLKRGFTGVRQSGKEVQPISNRDLHKKFVIASPEVSSTTNNVYERLGVQGLVSDSMPQAPTVCNLSRSESTRYQSEKRTANGANFIRRALAEAEAEAVRAKEPVFRVRISDREGPSGSRIQRRGGAHIRGSQRQNLSFRVGASGSIRKKIPVTSRISRGVYVPFNKKRIGIGSQSSVFERLG</sequence>
<dbReference type="PANTHER" id="PTHR21359:SF1">
    <property type="entry name" value="DUF5577 DOMAIN-CONTAINING PROTEIN"/>
    <property type="match status" value="1"/>
</dbReference>
<feature type="region of interest" description="Disordered" evidence="1">
    <location>
        <begin position="306"/>
        <end position="327"/>
    </location>
</feature>
<dbReference type="PANTHER" id="PTHR21359">
    <property type="entry name" value="DUF5577 DOMAIN-CONTAINING PROTEIN"/>
    <property type="match status" value="1"/>
</dbReference>
<dbReference type="InterPro" id="IPR039161">
    <property type="entry name" value="C19orf47-like"/>
</dbReference>
<organism evidence="2 3">
    <name type="scientific">Toxocara canis</name>
    <name type="common">Canine roundworm</name>
    <dbReference type="NCBI Taxonomy" id="6265"/>
    <lineage>
        <taxon>Eukaryota</taxon>
        <taxon>Metazoa</taxon>
        <taxon>Ecdysozoa</taxon>
        <taxon>Nematoda</taxon>
        <taxon>Chromadorea</taxon>
        <taxon>Rhabditida</taxon>
        <taxon>Spirurina</taxon>
        <taxon>Ascaridomorpha</taxon>
        <taxon>Ascaridoidea</taxon>
        <taxon>Toxocaridae</taxon>
        <taxon>Toxocara</taxon>
    </lineage>
</organism>
<proteinExistence type="predicted"/>
<evidence type="ECO:0000256" key="1">
    <source>
        <dbReference type="SAM" id="MobiDB-lite"/>
    </source>
</evidence>
<dbReference type="InterPro" id="IPR013761">
    <property type="entry name" value="SAM/pointed_sf"/>
</dbReference>
<dbReference type="Pfam" id="PF18017">
    <property type="entry name" value="SAM_4"/>
    <property type="match status" value="1"/>
</dbReference>
<name>A0A0B2W012_TOXCA</name>